<keyword evidence="1" id="KW-1133">Transmembrane helix</keyword>
<proteinExistence type="predicted"/>
<dbReference type="PANTHER" id="PTHR42044:SF2">
    <property type="entry name" value="DUF676 DOMAIN-CONTAINING PROTEIN"/>
    <property type="match status" value="1"/>
</dbReference>
<dbReference type="InterPro" id="IPR029058">
    <property type="entry name" value="AB_hydrolase_fold"/>
</dbReference>
<dbReference type="Proteomes" id="UP000316270">
    <property type="component" value="Chromosome 19"/>
</dbReference>
<dbReference type="OrthoDB" id="202545at2759"/>
<name>A0A517LQW2_9PEZI</name>
<dbReference type="PANTHER" id="PTHR42044">
    <property type="entry name" value="DUF676 DOMAIN-CONTAINING PROTEIN-RELATED"/>
    <property type="match status" value="1"/>
</dbReference>
<evidence type="ECO:0008006" key="4">
    <source>
        <dbReference type="Google" id="ProtNLM"/>
    </source>
</evidence>
<evidence type="ECO:0000256" key="1">
    <source>
        <dbReference type="SAM" id="Phobius"/>
    </source>
</evidence>
<protein>
    <recommendedName>
        <fullName evidence="4">DUF676 domain-containing protein</fullName>
    </recommendedName>
</protein>
<reference evidence="2 3" key="1">
    <citation type="submission" date="2019-07" db="EMBL/GenBank/DDBJ databases">
        <title>Finished genome of Venturia effusa.</title>
        <authorList>
            <person name="Young C.A."/>
            <person name="Cox M.P."/>
            <person name="Ganley A.R.D."/>
            <person name="David W.J."/>
        </authorList>
    </citation>
    <scope>NUCLEOTIDE SEQUENCE [LARGE SCALE GENOMIC DNA]</scope>
    <source>
        <strain evidence="3">albino</strain>
    </source>
</reference>
<feature type="transmembrane region" description="Helical" evidence="1">
    <location>
        <begin position="56"/>
        <end position="75"/>
    </location>
</feature>
<accession>A0A517LQW2</accession>
<dbReference type="EMBL" id="CP042203">
    <property type="protein sequence ID" value="QDS77996.1"/>
    <property type="molecule type" value="Genomic_DNA"/>
</dbReference>
<dbReference type="AlphaFoldDB" id="A0A517LQW2"/>
<keyword evidence="1" id="KW-0812">Transmembrane</keyword>
<feature type="transmembrane region" description="Helical" evidence="1">
    <location>
        <begin position="95"/>
        <end position="117"/>
    </location>
</feature>
<dbReference type="SUPFAM" id="SSF53474">
    <property type="entry name" value="alpha/beta-Hydrolases"/>
    <property type="match status" value="1"/>
</dbReference>
<sequence length="554" mass="62037">MAIPKKETLVKPVRKLGRALSDGYYGASYIPDQADPLGLAVTEAVRHGPLFLALRDLWTCVTMFALFPGVITPFWTSNPQDEFYLGWGPNLIGLFLLSFASVFEVVLLLVCVPMFMFLPGPVSVFLFFCGQVVIHLICLPMQGPSKIWSKPPTDPDIIAQHERLAGERWFFLNGCCVSGHNVQQNVDVLSETFGRPIFAIHNRTYGVLGDLFECILQRAFDLFTEETRVCYEYIKSYCADPEVKKVVMIAHSQGCIMAAQILDQLYVDLPADAIGKLEVYTFGNAASHFNNPLRKISSSSATIDGRDVPSTTNGNTAIISTQTHKDSEITSLNPSFHSTKPPKISEMLPERVIAHIEHYCNSQDMVTRWGALYSAKSILQNRFCGHIFINEGASGHMLNQHYLSDMFPQHRKLAGWGHRRGTSSDSKHNGMPFLDRTIHLDTATVTQRWSEAKHQLAVLRYDSRTEYDDYSHQAREVRVGDVHFIQSQAEHAEMMLRLGEGTRLTSADLSGAEGSRISIVKRHEGEDVGLDKGKTVRQLSRLWRYLDGGVPDGL</sequence>
<dbReference type="STRING" id="50376.A0A517LQW2"/>
<feature type="transmembrane region" description="Helical" evidence="1">
    <location>
        <begin position="124"/>
        <end position="143"/>
    </location>
</feature>
<keyword evidence="3" id="KW-1185">Reference proteome</keyword>
<organism evidence="2 3">
    <name type="scientific">Venturia effusa</name>
    <dbReference type="NCBI Taxonomy" id="50376"/>
    <lineage>
        <taxon>Eukaryota</taxon>
        <taxon>Fungi</taxon>
        <taxon>Dikarya</taxon>
        <taxon>Ascomycota</taxon>
        <taxon>Pezizomycotina</taxon>
        <taxon>Dothideomycetes</taxon>
        <taxon>Pleosporomycetidae</taxon>
        <taxon>Venturiales</taxon>
        <taxon>Venturiaceae</taxon>
        <taxon>Venturia</taxon>
    </lineage>
</organism>
<keyword evidence="1" id="KW-0472">Membrane</keyword>
<evidence type="ECO:0000313" key="3">
    <source>
        <dbReference type="Proteomes" id="UP000316270"/>
    </source>
</evidence>
<gene>
    <name evidence="2" type="ORF">FKW77_002260</name>
</gene>
<evidence type="ECO:0000313" key="2">
    <source>
        <dbReference type="EMBL" id="QDS77996.1"/>
    </source>
</evidence>